<dbReference type="Gene3D" id="3.40.1110.10">
    <property type="entry name" value="Calcium-transporting ATPase, cytoplasmic domain N"/>
    <property type="match status" value="1"/>
</dbReference>
<dbReference type="PRINTS" id="PR00119">
    <property type="entry name" value="CATATPASE"/>
</dbReference>
<dbReference type="GO" id="GO:0046872">
    <property type="term" value="F:metal ion binding"/>
    <property type="evidence" value="ECO:0007669"/>
    <property type="project" value="UniProtKB-KW"/>
</dbReference>
<dbReference type="SUPFAM" id="SSF81665">
    <property type="entry name" value="Calcium ATPase, transmembrane domain M"/>
    <property type="match status" value="1"/>
</dbReference>
<sequence>MRRLHRDGRVVALVARTDDTALAAADVGIGLAGDQGAPPWGAHLLCRGAAQACRLLEAVPPARQASRHGARLSVAGSALGALLGLAGPARGAARRTGIPVQTAALLGLGAGVWTAMTVAHRPEPVPAQHTPWHAMSPQAVLAALGSSAEGLSEPDSTRRRSQQPAEPAEAPVGLGRATLEELATPLTPVLTAGAGISAGAGSILDPLVITGVLVLNALIGGVQRIGAQRELRRLTARSAPPVRIRRGGEHSTVRADQLAVGDVVELQAGDAVPADCRLIAAHGLEMDESSLTGESVAVAKSTGATSAPAVADRTSMIFEGAVVATGRAVGVVVATGARTEVGRTQRIAGGPAPVSGVEARLRSLTARVLPLSVVAGVLLAGVDLLRGRGLGQTLSRSVGLAVAAVPEGLPFVATVAELAAARRLSARGTLVRNSATIEALGRVNVLCFDKTGTLTEGRLGLRQVSDGTRAAPLDELTSSLRDVLAVAVRARPFTESRRHIPHQTDRAVLRDAARLGITADHDHDRVERLHELAFESGRGYHATLWCGGAGAYLSVKGASEVVLPLADRWRPDEQPGPLDAEARDRIAAEVDRLARQGFRVLAVAERACSARTELAESDVTGLEFRGLLALADPVRPTAARAVATLRAAGVEVMMITGDHPSTAESIAAELDALNGRRVLTGAELDALDDERLTSVLPDVAVFARVSPEQKARIVSRLRAAGRAVAVTGDGANDAPAIRLADVGLALGERATPAAREAADVVITDDRIETITDAIMEGRAMWSSVRDALSILLGGNLGEIAYTVGTGLLNGAAALSARQLLLVNMLTDVLPAMAVAVRPPPDVTPEELLAEGPEASLGAALTRDILGRAAITATSAAIVWMLARPVGSLAQASTTGLVTLVGAQLGQTVAVRGRTPLVVAAAAGSLVLLAVIVQTPGVSQVAGCRPLLPHQWAIALTAAGAAAVAQLLAPQVTRFVISRLSSIRMLLTRRSTAPA</sequence>
<evidence type="ECO:0000259" key="12">
    <source>
        <dbReference type="SMART" id="SM00831"/>
    </source>
</evidence>
<comment type="subcellular location">
    <subcellularLocation>
        <location evidence="1">Cell membrane</location>
        <topology evidence="1">Multi-pass membrane protein</topology>
    </subcellularLocation>
</comment>
<evidence type="ECO:0000256" key="9">
    <source>
        <dbReference type="ARBA" id="ARBA00023136"/>
    </source>
</evidence>
<keyword evidence="7" id="KW-1278">Translocase</keyword>
<dbReference type="GO" id="GO:0005388">
    <property type="term" value="F:P-type calcium transporter activity"/>
    <property type="evidence" value="ECO:0007669"/>
    <property type="project" value="TreeGrafter"/>
</dbReference>
<dbReference type="Gene3D" id="2.70.150.10">
    <property type="entry name" value="Calcium-transporting ATPase, cytoplasmic transduction domain A"/>
    <property type="match status" value="1"/>
</dbReference>
<dbReference type="EMBL" id="BJVI01000033">
    <property type="protein sequence ID" value="GEL19223.1"/>
    <property type="molecule type" value="Genomic_DNA"/>
</dbReference>
<keyword evidence="8" id="KW-1133">Transmembrane helix</keyword>
<comment type="catalytic activity">
    <reaction evidence="10">
        <text>ATP + H2O = ADP + phosphate + H(+)</text>
        <dbReference type="Rhea" id="RHEA:13065"/>
        <dbReference type="ChEBI" id="CHEBI:15377"/>
        <dbReference type="ChEBI" id="CHEBI:15378"/>
        <dbReference type="ChEBI" id="CHEBI:30616"/>
        <dbReference type="ChEBI" id="CHEBI:43474"/>
        <dbReference type="ChEBI" id="CHEBI:456216"/>
    </reaction>
</comment>
<dbReference type="AlphaFoldDB" id="A0A511D3Z8"/>
<dbReference type="Pfam" id="PF00702">
    <property type="entry name" value="Hydrolase"/>
    <property type="match status" value="1"/>
</dbReference>
<dbReference type="InterPro" id="IPR036412">
    <property type="entry name" value="HAD-like_sf"/>
</dbReference>
<proteinExistence type="predicted"/>
<dbReference type="InterPro" id="IPR004014">
    <property type="entry name" value="ATPase_P-typ_cation-transptr_N"/>
</dbReference>
<dbReference type="InterPro" id="IPR018303">
    <property type="entry name" value="ATPase_P-typ_P_site"/>
</dbReference>
<dbReference type="Gene3D" id="3.40.50.1000">
    <property type="entry name" value="HAD superfamily/HAD-like"/>
    <property type="match status" value="2"/>
</dbReference>
<dbReference type="Pfam" id="PF00122">
    <property type="entry name" value="E1-E2_ATPase"/>
    <property type="match status" value="1"/>
</dbReference>
<gene>
    <name evidence="13" type="ORF">PA7_30600</name>
</gene>
<dbReference type="SFLD" id="SFLDS00003">
    <property type="entry name" value="Haloacid_Dehalogenase"/>
    <property type="match status" value="1"/>
</dbReference>
<dbReference type="PANTHER" id="PTHR24093:SF513">
    <property type="entry name" value="CATION-TRANSPORTING ATPASE I-RELATED"/>
    <property type="match status" value="1"/>
</dbReference>
<dbReference type="Gene3D" id="1.20.1110.10">
    <property type="entry name" value="Calcium-transporting ATPase, transmembrane domain"/>
    <property type="match status" value="2"/>
</dbReference>
<accession>A0A511D3Z8</accession>
<dbReference type="SFLD" id="SFLDF00027">
    <property type="entry name" value="p-type_atpase"/>
    <property type="match status" value="1"/>
</dbReference>
<dbReference type="InterPro" id="IPR023214">
    <property type="entry name" value="HAD_sf"/>
</dbReference>
<dbReference type="InterPro" id="IPR059000">
    <property type="entry name" value="ATPase_P-type_domA"/>
</dbReference>
<dbReference type="GO" id="GO:0016887">
    <property type="term" value="F:ATP hydrolysis activity"/>
    <property type="evidence" value="ECO:0007669"/>
    <property type="project" value="InterPro"/>
</dbReference>
<dbReference type="PANTHER" id="PTHR24093">
    <property type="entry name" value="CATION TRANSPORTING ATPASE"/>
    <property type="match status" value="1"/>
</dbReference>
<dbReference type="InterPro" id="IPR023299">
    <property type="entry name" value="ATPase_P-typ_cyto_dom_N"/>
</dbReference>
<dbReference type="GO" id="GO:0005524">
    <property type="term" value="F:ATP binding"/>
    <property type="evidence" value="ECO:0007669"/>
    <property type="project" value="UniProtKB-KW"/>
</dbReference>
<dbReference type="Proteomes" id="UP000321328">
    <property type="component" value="Unassembled WGS sequence"/>
</dbReference>
<dbReference type="Pfam" id="PF00689">
    <property type="entry name" value="Cation_ATPase_C"/>
    <property type="match status" value="1"/>
</dbReference>
<evidence type="ECO:0000256" key="7">
    <source>
        <dbReference type="ARBA" id="ARBA00022967"/>
    </source>
</evidence>
<evidence type="ECO:0000313" key="13">
    <source>
        <dbReference type="EMBL" id="GEL19223.1"/>
    </source>
</evidence>
<dbReference type="SUPFAM" id="SSF56784">
    <property type="entry name" value="HAD-like"/>
    <property type="match status" value="1"/>
</dbReference>
<keyword evidence="6" id="KW-0460">Magnesium</keyword>
<dbReference type="InterPro" id="IPR008250">
    <property type="entry name" value="ATPase_P-typ_transduc_dom_A_sf"/>
</dbReference>
<name>A0A511D3Z8_9PSEU</name>
<dbReference type="SFLD" id="SFLDG00002">
    <property type="entry name" value="C1.7:_P-type_atpase_like"/>
    <property type="match status" value="1"/>
</dbReference>
<keyword evidence="3" id="KW-0479">Metal-binding</keyword>
<dbReference type="SUPFAM" id="SSF81653">
    <property type="entry name" value="Calcium ATPase, transduction domain A"/>
    <property type="match status" value="1"/>
</dbReference>
<organism evidence="13 14">
    <name type="scientific">Pseudonocardia asaccharolytica DSM 44247 = NBRC 16224</name>
    <dbReference type="NCBI Taxonomy" id="1123024"/>
    <lineage>
        <taxon>Bacteria</taxon>
        <taxon>Bacillati</taxon>
        <taxon>Actinomycetota</taxon>
        <taxon>Actinomycetes</taxon>
        <taxon>Pseudonocardiales</taxon>
        <taxon>Pseudonocardiaceae</taxon>
        <taxon>Pseudonocardia</taxon>
    </lineage>
</organism>
<dbReference type="InterPro" id="IPR001757">
    <property type="entry name" value="P_typ_ATPase"/>
</dbReference>
<dbReference type="PRINTS" id="PR00120">
    <property type="entry name" value="HATPASE"/>
</dbReference>
<evidence type="ECO:0000256" key="11">
    <source>
        <dbReference type="SAM" id="MobiDB-lite"/>
    </source>
</evidence>
<reference evidence="13 14" key="1">
    <citation type="submission" date="2019-07" db="EMBL/GenBank/DDBJ databases">
        <title>Whole genome shotgun sequence of Pseudonocardia asaccharolytica NBRC 16224.</title>
        <authorList>
            <person name="Hosoyama A."/>
            <person name="Uohara A."/>
            <person name="Ohji S."/>
            <person name="Ichikawa N."/>
        </authorList>
    </citation>
    <scope>NUCLEOTIDE SEQUENCE [LARGE SCALE GENOMIC DNA]</scope>
    <source>
        <strain evidence="13 14">NBRC 16224</strain>
    </source>
</reference>
<dbReference type="STRING" id="1123024.GCA_000423625_04239"/>
<dbReference type="InterPro" id="IPR006068">
    <property type="entry name" value="ATPase_P-typ_cation-transptr_C"/>
</dbReference>
<dbReference type="SUPFAM" id="SSF81660">
    <property type="entry name" value="Metal cation-transporting ATPase, ATP-binding domain N"/>
    <property type="match status" value="1"/>
</dbReference>
<evidence type="ECO:0000256" key="8">
    <source>
        <dbReference type="ARBA" id="ARBA00022989"/>
    </source>
</evidence>
<evidence type="ECO:0000256" key="10">
    <source>
        <dbReference type="ARBA" id="ARBA00049360"/>
    </source>
</evidence>
<comment type="caution">
    <text evidence="13">The sequence shown here is derived from an EMBL/GenBank/DDBJ whole genome shotgun (WGS) entry which is preliminary data.</text>
</comment>
<dbReference type="InterPro" id="IPR044492">
    <property type="entry name" value="P_typ_ATPase_HD_dom"/>
</dbReference>
<evidence type="ECO:0000256" key="3">
    <source>
        <dbReference type="ARBA" id="ARBA00022723"/>
    </source>
</evidence>
<dbReference type="OrthoDB" id="9814270at2"/>
<protein>
    <recommendedName>
        <fullName evidence="12">Cation-transporting P-type ATPase N-terminal domain-containing protein</fullName>
    </recommendedName>
</protein>
<feature type="region of interest" description="Disordered" evidence="11">
    <location>
        <begin position="146"/>
        <end position="175"/>
    </location>
</feature>
<dbReference type="SMART" id="SM00831">
    <property type="entry name" value="Cation_ATPase_N"/>
    <property type="match status" value="1"/>
</dbReference>
<feature type="domain" description="Cation-transporting P-type ATPase N-terminal" evidence="12">
    <location>
        <begin position="131"/>
        <end position="202"/>
    </location>
</feature>
<keyword evidence="2" id="KW-0812">Transmembrane</keyword>
<evidence type="ECO:0000256" key="5">
    <source>
        <dbReference type="ARBA" id="ARBA00022840"/>
    </source>
</evidence>
<dbReference type="GO" id="GO:0005886">
    <property type="term" value="C:plasma membrane"/>
    <property type="evidence" value="ECO:0007669"/>
    <property type="project" value="UniProtKB-SubCell"/>
</dbReference>
<evidence type="ECO:0000256" key="4">
    <source>
        <dbReference type="ARBA" id="ARBA00022741"/>
    </source>
</evidence>
<keyword evidence="5" id="KW-0067">ATP-binding</keyword>
<keyword evidence="14" id="KW-1185">Reference proteome</keyword>
<dbReference type="NCBIfam" id="TIGR01494">
    <property type="entry name" value="ATPase_P-type"/>
    <property type="match status" value="2"/>
</dbReference>
<dbReference type="PROSITE" id="PS00154">
    <property type="entry name" value="ATPASE_E1_E2"/>
    <property type="match status" value="1"/>
</dbReference>
<evidence type="ECO:0000256" key="6">
    <source>
        <dbReference type="ARBA" id="ARBA00022842"/>
    </source>
</evidence>
<dbReference type="InterPro" id="IPR023298">
    <property type="entry name" value="ATPase_P-typ_TM_dom_sf"/>
</dbReference>
<keyword evidence="9" id="KW-0472">Membrane</keyword>
<evidence type="ECO:0000256" key="1">
    <source>
        <dbReference type="ARBA" id="ARBA00004651"/>
    </source>
</evidence>
<dbReference type="RefSeq" id="WP_051233369.1">
    <property type="nucleotide sequence ID" value="NZ_AUII01000028.1"/>
</dbReference>
<evidence type="ECO:0000256" key="2">
    <source>
        <dbReference type="ARBA" id="ARBA00022692"/>
    </source>
</evidence>
<keyword evidence="4" id="KW-0547">Nucleotide-binding</keyword>
<evidence type="ECO:0000313" key="14">
    <source>
        <dbReference type="Proteomes" id="UP000321328"/>
    </source>
</evidence>